<accession>A0A7J9CSA8</accession>
<dbReference type="OrthoDB" id="10512689at2759"/>
<evidence type="ECO:0000313" key="1">
    <source>
        <dbReference type="EMBL" id="MBA0751389.1"/>
    </source>
</evidence>
<comment type="caution">
    <text evidence="1">The sequence shown here is derived from an EMBL/GenBank/DDBJ whole genome shotgun (WGS) entry which is preliminary data.</text>
</comment>
<name>A0A7J9CSA8_GOSGO</name>
<evidence type="ECO:0000313" key="2">
    <source>
        <dbReference type="Proteomes" id="UP000593579"/>
    </source>
</evidence>
<proteinExistence type="predicted"/>
<keyword evidence="2" id="KW-1185">Reference proteome</keyword>
<sequence>MGYPGCILELQGHVLLHLSFEGYTQKIRHHL</sequence>
<dbReference type="EMBL" id="JABEZY010000013">
    <property type="protein sequence ID" value="MBA0751389.1"/>
    <property type="molecule type" value="Genomic_DNA"/>
</dbReference>
<organism evidence="1 2">
    <name type="scientific">Gossypium gossypioides</name>
    <name type="common">Mexican cotton</name>
    <name type="synonym">Selera gossypioides</name>
    <dbReference type="NCBI Taxonomy" id="34282"/>
    <lineage>
        <taxon>Eukaryota</taxon>
        <taxon>Viridiplantae</taxon>
        <taxon>Streptophyta</taxon>
        <taxon>Embryophyta</taxon>
        <taxon>Tracheophyta</taxon>
        <taxon>Spermatophyta</taxon>
        <taxon>Magnoliopsida</taxon>
        <taxon>eudicotyledons</taxon>
        <taxon>Gunneridae</taxon>
        <taxon>Pentapetalae</taxon>
        <taxon>rosids</taxon>
        <taxon>malvids</taxon>
        <taxon>Malvales</taxon>
        <taxon>Malvaceae</taxon>
        <taxon>Malvoideae</taxon>
        <taxon>Gossypium</taxon>
    </lineage>
</organism>
<gene>
    <name evidence="1" type="ORF">Gogos_000317</name>
</gene>
<protein>
    <submittedName>
        <fullName evidence="1">Uncharacterized protein</fullName>
    </submittedName>
</protein>
<reference evidence="1 2" key="1">
    <citation type="journal article" date="2019" name="Genome Biol. Evol.">
        <title>Insights into the evolution of the New World diploid cottons (Gossypium, subgenus Houzingenia) based on genome sequencing.</title>
        <authorList>
            <person name="Grover C.E."/>
            <person name="Arick M.A. 2nd"/>
            <person name="Thrash A."/>
            <person name="Conover J.L."/>
            <person name="Sanders W.S."/>
            <person name="Peterson D.G."/>
            <person name="Frelichowski J.E."/>
            <person name="Scheffler J.A."/>
            <person name="Scheffler B.E."/>
            <person name="Wendel J.F."/>
        </authorList>
    </citation>
    <scope>NUCLEOTIDE SEQUENCE [LARGE SCALE GENOMIC DNA]</scope>
    <source>
        <strain evidence="1">5</strain>
        <tissue evidence="1">Leaf</tissue>
    </source>
</reference>
<dbReference type="Proteomes" id="UP000593579">
    <property type="component" value="Unassembled WGS sequence"/>
</dbReference>
<dbReference type="AlphaFoldDB" id="A0A7J9CSA8"/>